<proteinExistence type="predicted"/>
<comment type="caution">
    <text evidence="1">The sequence shown here is derived from an EMBL/GenBank/DDBJ whole genome shotgun (WGS) entry which is preliminary data.</text>
</comment>
<protein>
    <submittedName>
        <fullName evidence="1">Uncharacterized protein</fullName>
    </submittedName>
</protein>
<gene>
    <name evidence="1" type="ORF">ACAOBT_LOCUS35977</name>
</gene>
<evidence type="ECO:0000313" key="2">
    <source>
        <dbReference type="Proteomes" id="UP001152888"/>
    </source>
</evidence>
<sequence>MDSVADTEGIPIAGDENFDLENSQIEESYVPNQPPDDTEVIIAHGDSSNTSRSASTDRYINEDLVPNIFKKSAIKNDNLKKLVQIEEKKLAILEEKRASRSAAIEKPDEDMQFLKSFFPT</sequence>
<keyword evidence="2" id="KW-1185">Reference proteome</keyword>
<dbReference type="EMBL" id="CAKOFQ010009252">
    <property type="protein sequence ID" value="CAH2017376.1"/>
    <property type="molecule type" value="Genomic_DNA"/>
</dbReference>
<evidence type="ECO:0000313" key="1">
    <source>
        <dbReference type="EMBL" id="CAH2017376.1"/>
    </source>
</evidence>
<accession>A0A9P0QCW1</accession>
<reference evidence="1" key="1">
    <citation type="submission" date="2022-03" db="EMBL/GenBank/DDBJ databases">
        <authorList>
            <person name="Sayadi A."/>
        </authorList>
    </citation>
    <scope>NUCLEOTIDE SEQUENCE</scope>
</reference>
<organism evidence="1 2">
    <name type="scientific">Acanthoscelides obtectus</name>
    <name type="common">Bean weevil</name>
    <name type="synonym">Bruchus obtectus</name>
    <dbReference type="NCBI Taxonomy" id="200917"/>
    <lineage>
        <taxon>Eukaryota</taxon>
        <taxon>Metazoa</taxon>
        <taxon>Ecdysozoa</taxon>
        <taxon>Arthropoda</taxon>
        <taxon>Hexapoda</taxon>
        <taxon>Insecta</taxon>
        <taxon>Pterygota</taxon>
        <taxon>Neoptera</taxon>
        <taxon>Endopterygota</taxon>
        <taxon>Coleoptera</taxon>
        <taxon>Polyphaga</taxon>
        <taxon>Cucujiformia</taxon>
        <taxon>Chrysomeloidea</taxon>
        <taxon>Chrysomelidae</taxon>
        <taxon>Bruchinae</taxon>
        <taxon>Bruchini</taxon>
        <taxon>Acanthoscelides</taxon>
    </lineage>
</organism>
<name>A0A9P0QCW1_ACAOB</name>
<dbReference type="AlphaFoldDB" id="A0A9P0QCW1"/>
<dbReference type="Proteomes" id="UP001152888">
    <property type="component" value="Unassembled WGS sequence"/>
</dbReference>